<proteinExistence type="predicted"/>
<dbReference type="InterPro" id="IPR014238">
    <property type="entry name" value="Spore_YlmC/YmxH"/>
</dbReference>
<feature type="domain" description="PRC-barrel" evidence="1">
    <location>
        <begin position="1"/>
        <end position="76"/>
    </location>
</feature>
<dbReference type="OrthoDB" id="6024937at2"/>
<dbReference type="AlphaFoldDB" id="A0A845LMH0"/>
<reference evidence="2 3" key="1">
    <citation type="submission" date="2020-01" db="EMBL/GenBank/DDBJ databases">
        <title>Whole genome sequence of Heliobacterium gestii DSM 11169.</title>
        <authorList>
            <person name="Kyndt J.A."/>
            <person name="Meyer T.E."/>
        </authorList>
    </citation>
    <scope>NUCLEOTIDE SEQUENCE [LARGE SCALE GENOMIC DNA]</scope>
    <source>
        <strain evidence="2 3">DSM 11169</strain>
    </source>
</reference>
<dbReference type="PANTHER" id="PTHR40061">
    <property type="entry name" value="SPORULATION PROTEIN YLMC-RELATED"/>
    <property type="match status" value="1"/>
</dbReference>
<sequence length="91" mass="10070">MRLSELVGKEIVNLITGERLGAVGDSDLVIDESSGEIDAIILPPRGNFGGFWSDREPLIIPWDAIVKVGAEVVIVELDDTYRRTASRRFPF</sequence>
<evidence type="ECO:0000313" key="2">
    <source>
        <dbReference type="EMBL" id="MZP44553.1"/>
    </source>
</evidence>
<name>A0A845LMH0_HELGE</name>
<protein>
    <submittedName>
        <fullName evidence="2">YlmC/YmxH family sporulation protein</fullName>
    </submittedName>
</protein>
<gene>
    <name evidence="2" type="ORF">GTO89_16090</name>
</gene>
<dbReference type="NCBIfam" id="TIGR02888">
    <property type="entry name" value="spore_YlmC_YmxH"/>
    <property type="match status" value="1"/>
</dbReference>
<dbReference type="SUPFAM" id="SSF50346">
    <property type="entry name" value="PRC-barrel domain"/>
    <property type="match status" value="1"/>
</dbReference>
<evidence type="ECO:0000259" key="1">
    <source>
        <dbReference type="Pfam" id="PF05239"/>
    </source>
</evidence>
<organism evidence="2 3">
    <name type="scientific">Heliomicrobium gestii</name>
    <name type="common">Heliobacterium gestii</name>
    <dbReference type="NCBI Taxonomy" id="2699"/>
    <lineage>
        <taxon>Bacteria</taxon>
        <taxon>Bacillati</taxon>
        <taxon>Bacillota</taxon>
        <taxon>Clostridia</taxon>
        <taxon>Eubacteriales</taxon>
        <taxon>Heliobacteriaceae</taxon>
        <taxon>Heliomicrobium</taxon>
    </lineage>
</organism>
<dbReference type="Proteomes" id="UP000471031">
    <property type="component" value="Unassembled WGS sequence"/>
</dbReference>
<dbReference type="RefSeq" id="WP_161263122.1">
    <property type="nucleotide sequence ID" value="NZ_JAFBDC010000021.1"/>
</dbReference>
<comment type="caution">
    <text evidence="2">The sequence shown here is derived from an EMBL/GenBank/DDBJ whole genome shotgun (WGS) entry which is preliminary data.</text>
</comment>
<dbReference type="Pfam" id="PF05239">
    <property type="entry name" value="PRC"/>
    <property type="match status" value="1"/>
</dbReference>
<dbReference type="InterPro" id="IPR011033">
    <property type="entry name" value="PRC_barrel-like_sf"/>
</dbReference>
<evidence type="ECO:0000313" key="3">
    <source>
        <dbReference type="Proteomes" id="UP000471031"/>
    </source>
</evidence>
<keyword evidence="3" id="KW-1185">Reference proteome</keyword>
<dbReference type="InterPro" id="IPR027275">
    <property type="entry name" value="PRC-brl_dom"/>
</dbReference>
<dbReference type="Gene3D" id="2.30.30.240">
    <property type="entry name" value="PRC-barrel domain"/>
    <property type="match status" value="1"/>
</dbReference>
<dbReference type="EMBL" id="WXEX01000019">
    <property type="protein sequence ID" value="MZP44553.1"/>
    <property type="molecule type" value="Genomic_DNA"/>
</dbReference>
<accession>A0A845LMH0</accession>
<dbReference type="PANTHER" id="PTHR40061:SF1">
    <property type="entry name" value="SPORULATION PROTEIN YLMC-RELATED"/>
    <property type="match status" value="1"/>
</dbReference>